<accession>E3LLF7</accession>
<dbReference type="Pfam" id="PF12762">
    <property type="entry name" value="DDE_Tnp_IS1595"/>
    <property type="match status" value="1"/>
</dbReference>
<dbReference type="HOGENOM" id="CLU_044348_0_5_1"/>
<dbReference type="OrthoDB" id="5809873at2759"/>
<evidence type="ECO:0000256" key="1">
    <source>
        <dbReference type="SAM" id="SignalP"/>
    </source>
</evidence>
<dbReference type="AlphaFoldDB" id="E3LLF7"/>
<keyword evidence="1" id="KW-0732">Signal</keyword>
<dbReference type="PANTHER" id="PTHR47163:SF3">
    <property type="entry name" value="PROTEIN CBG18017"/>
    <property type="match status" value="1"/>
</dbReference>
<dbReference type="EMBL" id="DS268410">
    <property type="protein sequence ID" value="EFO99714.1"/>
    <property type="molecule type" value="Genomic_DNA"/>
</dbReference>
<gene>
    <name evidence="3" type="ORF">CRE_19054</name>
</gene>
<reference evidence="3" key="1">
    <citation type="submission" date="2007-07" db="EMBL/GenBank/DDBJ databases">
        <title>PCAP assembly of the Caenorhabditis remanei genome.</title>
        <authorList>
            <consortium name="The Caenorhabditis remanei Sequencing Consortium"/>
            <person name="Wilson R.K."/>
        </authorList>
    </citation>
    <scope>NUCLEOTIDE SEQUENCE [LARGE SCALE GENOMIC DNA]</scope>
    <source>
        <strain evidence="3">PB4641</strain>
    </source>
</reference>
<dbReference type="PANTHER" id="PTHR47163">
    <property type="entry name" value="DDE_TNP_IS1595 DOMAIN-CONTAINING PROTEIN"/>
    <property type="match status" value="1"/>
</dbReference>
<evidence type="ECO:0000313" key="3">
    <source>
        <dbReference type="EMBL" id="EFO99714.1"/>
    </source>
</evidence>
<protein>
    <recommendedName>
        <fullName evidence="2">ISXO2-like transposase domain-containing protein</fullName>
    </recommendedName>
</protein>
<dbReference type="eggNOG" id="ENOG502QS5U">
    <property type="taxonomic scope" value="Eukaryota"/>
</dbReference>
<dbReference type="Proteomes" id="UP000008281">
    <property type="component" value="Unassembled WGS sequence"/>
</dbReference>
<dbReference type="SMART" id="SM01126">
    <property type="entry name" value="DDE_Tnp_IS1595"/>
    <property type="match status" value="1"/>
</dbReference>
<dbReference type="InterPro" id="IPR024445">
    <property type="entry name" value="Tnp_ISXO2-like"/>
</dbReference>
<organism evidence="4">
    <name type="scientific">Caenorhabditis remanei</name>
    <name type="common">Caenorhabditis vulgaris</name>
    <dbReference type="NCBI Taxonomy" id="31234"/>
    <lineage>
        <taxon>Eukaryota</taxon>
        <taxon>Metazoa</taxon>
        <taxon>Ecdysozoa</taxon>
        <taxon>Nematoda</taxon>
        <taxon>Chromadorea</taxon>
        <taxon>Rhabditida</taxon>
        <taxon>Rhabditina</taxon>
        <taxon>Rhabditomorpha</taxon>
        <taxon>Rhabditoidea</taxon>
        <taxon>Rhabditidae</taxon>
        <taxon>Peloderinae</taxon>
        <taxon>Caenorhabditis</taxon>
    </lineage>
</organism>
<dbReference type="InParanoid" id="E3LLF7"/>
<keyword evidence="4" id="KW-1185">Reference proteome</keyword>
<evidence type="ECO:0000259" key="2">
    <source>
        <dbReference type="SMART" id="SM01126"/>
    </source>
</evidence>
<evidence type="ECO:0000313" key="4">
    <source>
        <dbReference type="Proteomes" id="UP000008281"/>
    </source>
</evidence>
<feature type="signal peptide" evidence="1">
    <location>
        <begin position="1"/>
        <end position="17"/>
    </location>
</feature>
<name>E3LLF7_CAERE</name>
<sequence>MIFCFILIFLLPHQLLTVEWSNGTLSRWKRVQKSRVTIVDPSLVTGPNSLLNLAELTTRNLETGPNSLLNLAELTTRNLEEYIGEMDHPTTTEKALEFVATYGLLANERECEQDWCSQYMSLVKDSSKKNDMLVWRCSTCKSDGMSSKVSIRENSFFEGLRIPLQKVLYIAADWIENPTKTAKDSAAYFETSENTISDYHEWFRDMTQQWWEREAGMNKNIMLGGPGTIVEIDESAMYKAKYHRGHMLRRPTIWIFGMLERGTGKAAMFVVPRRNRRTLFPLIQAHVRPQTLIVSDGWKAYGGLKTLQQKYDHKWVNHKVNFVDPMDRRVHTQGIESTWNAFKKSVKNFYGVKKFQLQGHLFSYMFPYMFVHIRCLREKYSQFSKDPCTLKGPRYFQRTSIFSKALDIFKGPR</sequence>
<dbReference type="InterPro" id="IPR053164">
    <property type="entry name" value="IS1016-like_transposase"/>
</dbReference>
<feature type="domain" description="ISXO2-like transposase" evidence="2">
    <location>
        <begin position="222"/>
        <end position="369"/>
    </location>
</feature>
<proteinExistence type="predicted"/>
<feature type="chain" id="PRO_5003174978" description="ISXO2-like transposase domain-containing protein" evidence="1">
    <location>
        <begin position="18"/>
        <end position="413"/>
    </location>
</feature>